<organism evidence="4 5">
    <name type="scientific">Thioclava kandeliae</name>
    <dbReference type="NCBI Taxonomy" id="3070818"/>
    <lineage>
        <taxon>Bacteria</taxon>
        <taxon>Pseudomonadati</taxon>
        <taxon>Pseudomonadota</taxon>
        <taxon>Alphaproteobacteria</taxon>
        <taxon>Rhodobacterales</taxon>
        <taxon>Paracoccaceae</taxon>
        <taxon>Thioclava</taxon>
    </lineage>
</organism>
<dbReference type="RefSeq" id="WP_339113595.1">
    <property type="nucleotide sequence ID" value="NZ_JAYWLC010000002.1"/>
</dbReference>
<dbReference type="Proteomes" id="UP001438953">
    <property type="component" value="Unassembled WGS sequence"/>
</dbReference>
<evidence type="ECO:0000313" key="4">
    <source>
        <dbReference type="EMBL" id="MER5170794.1"/>
    </source>
</evidence>
<keyword evidence="4" id="KW-0282">Flagellum</keyword>
<dbReference type="Pfam" id="PF02049">
    <property type="entry name" value="FliE"/>
    <property type="match status" value="1"/>
</dbReference>
<protein>
    <submittedName>
        <fullName evidence="4">Flagellar hook-basal body complex protein FliE</fullName>
    </submittedName>
</protein>
<keyword evidence="5" id="KW-1185">Reference proteome</keyword>
<gene>
    <name evidence="4" type="primary">fliE</name>
    <name evidence="4" type="ORF">VSX56_03315</name>
</gene>
<proteinExistence type="inferred from homology"/>
<evidence type="ECO:0000313" key="5">
    <source>
        <dbReference type="Proteomes" id="UP001438953"/>
    </source>
</evidence>
<dbReference type="PANTHER" id="PTHR34653:SF1">
    <property type="entry name" value="FLAGELLAR HOOK-BASAL BODY COMPLEX PROTEIN FLIE"/>
    <property type="match status" value="1"/>
</dbReference>
<reference evidence="4 5" key="1">
    <citation type="submission" date="2024-01" db="EMBL/GenBank/DDBJ databases">
        <authorList>
            <person name="Deng Y."/>
            <person name="Su J."/>
        </authorList>
    </citation>
    <scope>NUCLEOTIDE SEQUENCE [LARGE SCALE GENOMIC DNA]</scope>
    <source>
        <strain evidence="4 5">CPCC 100088</strain>
    </source>
</reference>
<accession>A0ABV1SD25</accession>
<evidence type="ECO:0000256" key="1">
    <source>
        <dbReference type="ARBA" id="ARBA00004117"/>
    </source>
</evidence>
<evidence type="ECO:0000256" key="2">
    <source>
        <dbReference type="ARBA" id="ARBA00009272"/>
    </source>
</evidence>
<comment type="subcellular location">
    <subcellularLocation>
        <location evidence="1">Bacterial flagellum basal body</location>
    </subcellularLocation>
</comment>
<keyword evidence="4" id="KW-0966">Cell projection</keyword>
<dbReference type="InterPro" id="IPR001624">
    <property type="entry name" value="FliE"/>
</dbReference>
<keyword evidence="3" id="KW-0975">Bacterial flagellum</keyword>
<sequence length="102" mass="10681">MDVKSSLALQGYAQGRSAAQLGAEKDQSGASSASENPFAALATDFVDTVKNGEETAKAAMTGDADPHQLVQALSQTELAVEAAVTLRNKVVEAYQEILRMPV</sequence>
<keyword evidence="4" id="KW-0969">Cilium</keyword>
<evidence type="ECO:0000256" key="3">
    <source>
        <dbReference type="ARBA" id="ARBA00023143"/>
    </source>
</evidence>
<comment type="similarity">
    <text evidence="2">Belongs to the FliE family.</text>
</comment>
<comment type="caution">
    <text evidence="4">The sequence shown here is derived from an EMBL/GenBank/DDBJ whole genome shotgun (WGS) entry which is preliminary data.</text>
</comment>
<dbReference type="PANTHER" id="PTHR34653">
    <property type="match status" value="1"/>
</dbReference>
<dbReference type="EMBL" id="JAYWLC010000002">
    <property type="protein sequence ID" value="MER5170794.1"/>
    <property type="molecule type" value="Genomic_DNA"/>
</dbReference>
<reference evidence="4 5" key="2">
    <citation type="submission" date="2024-06" db="EMBL/GenBank/DDBJ databases">
        <title>Thioclava kandeliae sp. nov. from a rhizosphere soil sample of Kandelia candel in a mangrove.</title>
        <authorList>
            <person name="Mu T."/>
        </authorList>
    </citation>
    <scope>NUCLEOTIDE SEQUENCE [LARGE SCALE GENOMIC DNA]</scope>
    <source>
        <strain evidence="4 5">CPCC 100088</strain>
    </source>
</reference>
<name>A0ABV1SD25_9RHOB</name>
<dbReference type="NCBIfam" id="NF001994">
    <property type="entry name" value="PRK00790.1-5"/>
    <property type="match status" value="1"/>
</dbReference>